<evidence type="ECO:0000259" key="1">
    <source>
        <dbReference type="Pfam" id="PF13847"/>
    </source>
</evidence>
<dbReference type="InterPro" id="IPR025714">
    <property type="entry name" value="Methyltranfer_dom"/>
</dbReference>
<dbReference type="Pfam" id="PF13847">
    <property type="entry name" value="Methyltransf_31"/>
    <property type="match status" value="1"/>
</dbReference>
<dbReference type="CDD" id="cd02440">
    <property type="entry name" value="AdoMet_MTases"/>
    <property type="match status" value="1"/>
</dbReference>
<protein>
    <recommendedName>
        <fullName evidence="1">Methyltransferase domain-containing protein</fullName>
    </recommendedName>
</protein>
<name>A0AAN7S9R5_9COLE</name>
<dbReference type="PANTHER" id="PTHR43861:SF1">
    <property type="entry name" value="TRANS-ACONITATE 2-METHYLTRANSFERASE"/>
    <property type="match status" value="1"/>
</dbReference>
<dbReference type="AlphaFoldDB" id="A0AAN7S9R5"/>
<dbReference type="Proteomes" id="UP001353858">
    <property type="component" value="Unassembled WGS sequence"/>
</dbReference>
<dbReference type="PANTHER" id="PTHR43861">
    <property type="entry name" value="TRANS-ACONITATE 2-METHYLTRANSFERASE-RELATED"/>
    <property type="match status" value="1"/>
</dbReference>
<dbReference type="InterPro" id="IPR029063">
    <property type="entry name" value="SAM-dependent_MTases_sf"/>
</dbReference>
<dbReference type="SUPFAM" id="SSF53335">
    <property type="entry name" value="S-adenosyl-L-methionine-dependent methyltransferases"/>
    <property type="match status" value="1"/>
</dbReference>
<keyword evidence="3" id="KW-1185">Reference proteome</keyword>
<sequence length="386" mass="44675">MSISTVLNLFFCGIFRDEELLGVYEDICERLVLHSEVISKEDKEVFERFIEKVCKIMNSKSLANAMPSFNSLTDPQPSTSQMLHSDTPVGRGLKPGKRFRHLDVTSEGVLRISYNKNLTMEKPELYMKNSVLAQNDADYVLNKYLSVFQTNNNNIVLDVGCGPGNVTYEKLLPLLPTSTKQIIGVDISNNNIEYARQHYQMDPKVSYEKLDIRTDTIPNKYVEAFDLIVSLYCFHLVGDHKKAFNNIYKMLKPGGKVLISFISKSLIPDMYQYVYDNPKWTKYMSNFKDVVFKPQTDEFTKKLFDEIGFVQVRSEERENTYTYNEEYAYGIIKSLNFFDVPKDLEKEFIENQFEYCENSGYVDVDDNGKKQYHFSHTLFVITAGKS</sequence>
<accession>A0AAN7S9R5</accession>
<gene>
    <name evidence="2" type="ORF">RN001_008587</name>
</gene>
<evidence type="ECO:0000313" key="2">
    <source>
        <dbReference type="EMBL" id="KAK4880441.1"/>
    </source>
</evidence>
<proteinExistence type="predicted"/>
<feature type="domain" description="Methyltransferase" evidence="1">
    <location>
        <begin position="152"/>
        <end position="272"/>
    </location>
</feature>
<reference evidence="3" key="1">
    <citation type="submission" date="2023-01" db="EMBL/GenBank/DDBJ databases">
        <title>Key to firefly adult light organ development and bioluminescence: homeobox transcription factors regulate luciferase expression and transportation to peroxisome.</title>
        <authorList>
            <person name="Fu X."/>
        </authorList>
    </citation>
    <scope>NUCLEOTIDE SEQUENCE [LARGE SCALE GENOMIC DNA]</scope>
</reference>
<organism evidence="2 3">
    <name type="scientific">Aquatica leii</name>
    <dbReference type="NCBI Taxonomy" id="1421715"/>
    <lineage>
        <taxon>Eukaryota</taxon>
        <taxon>Metazoa</taxon>
        <taxon>Ecdysozoa</taxon>
        <taxon>Arthropoda</taxon>
        <taxon>Hexapoda</taxon>
        <taxon>Insecta</taxon>
        <taxon>Pterygota</taxon>
        <taxon>Neoptera</taxon>
        <taxon>Endopterygota</taxon>
        <taxon>Coleoptera</taxon>
        <taxon>Polyphaga</taxon>
        <taxon>Elateriformia</taxon>
        <taxon>Elateroidea</taxon>
        <taxon>Lampyridae</taxon>
        <taxon>Luciolinae</taxon>
        <taxon>Aquatica</taxon>
    </lineage>
</organism>
<evidence type="ECO:0000313" key="3">
    <source>
        <dbReference type="Proteomes" id="UP001353858"/>
    </source>
</evidence>
<dbReference type="EMBL" id="JARPUR010000003">
    <property type="protein sequence ID" value="KAK4880441.1"/>
    <property type="molecule type" value="Genomic_DNA"/>
</dbReference>
<comment type="caution">
    <text evidence="2">The sequence shown here is derived from an EMBL/GenBank/DDBJ whole genome shotgun (WGS) entry which is preliminary data.</text>
</comment>
<dbReference type="Gene3D" id="3.40.50.150">
    <property type="entry name" value="Vaccinia Virus protein VP39"/>
    <property type="match status" value="1"/>
</dbReference>